<accession>A0A7R8ZK31</accession>
<dbReference type="OrthoDB" id="5987340at2759"/>
<protein>
    <recommendedName>
        <fullName evidence="2">Integrase zinc-binding domain-containing protein</fullName>
    </recommendedName>
</protein>
<feature type="compositionally biased region" description="Basic and acidic residues" evidence="1">
    <location>
        <begin position="391"/>
        <end position="400"/>
    </location>
</feature>
<dbReference type="EMBL" id="OB660942">
    <property type="protein sequence ID" value="CAD7226817.1"/>
    <property type="molecule type" value="Genomic_DNA"/>
</dbReference>
<reference evidence="3" key="1">
    <citation type="submission" date="2020-11" db="EMBL/GenBank/DDBJ databases">
        <authorList>
            <person name="Tran Van P."/>
        </authorList>
    </citation>
    <scope>NUCLEOTIDE SEQUENCE</scope>
</reference>
<gene>
    <name evidence="3" type="ORF">CTOB1V02_LOCUS4731</name>
</gene>
<feature type="compositionally biased region" description="Basic and acidic residues" evidence="1">
    <location>
        <begin position="315"/>
        <end position="325"/>
    </location>
</feature>
<dbReference type="AlphaFoldDB" id="A0A7R8ZK31"/>
<dbReference type="InterPro" id="IPR041588">
    <property type="entry name" value="Integrase_H2C2"/>
</dbReference>
<dbReference type="Gene3D" id="1.10.340.70">
    <property type="match status" value="1"/>
</dbReference>
<feature type="compositionally biased region" description="Acidic residues" evidence="1">
    <location>
        <begin position="401"/>
        <end position="412"/>
    </location>
</feature>
<evidence type="ECO:0000313" key="3">
    <source>
        <dbReference type="EMBL" id="CAD7226817.1"/>
    </source>
</evidence>
<name>A0A7R8ZK31_9CRUS</name>
<evidence type="ECO:0000256" key="1">
    <source>
        <dbReference type="SAM" id="MobiDB-lite"/>
    </source>
</evidence>
<feature type="compositionally biased region" description="Polar residues" evidence="1">
    <location>
        <begin position="425"/>
        <end position="435"/>
    </location>
</feature>
<dbReference type="Pfam" id="PF17921">
    <property type="entry name" value="Integrase_H2C2"/>
    <property type="match status" value="1"/>
</dbReference>
<feature type="compositionally biased region" description="Low complexity" evidence="1">
    <location>
        <begin position="356"/>
        <end position="367"/>
    </location>
</feature>
<sequence length="435" mass="47605">MIEVQQCVGKIQWIDIFTDASPLGYCAAIYGNSGEGGTSHLLLARVKNSNSEADFVIAASGPDECSPGSQTFKHSEDSPADLGTRGISVAELKSSRLWWNGPEVLQQRPAASTLVEDPPKLSEKEEKFTITEQRGNLVSVIKKTDEDDQPVINLERHEGPPVTEEVGKGFQFLVKQEQRAYFTEELAALESGETVPKNSSLNHMRLILREGVIMGVPRTGGELVVLPSQSCLTTILVRHAHKLVGHLGSPATVADIQRRFWIPGLRNKVGRAGNTQELREGMGTPNNMLHYTSCSPGTGTRVEVGEEGRELPNICKEEAQYHDTPEVVEDSNEESNAEDDPPDEMEKETRARRRAAASTAQVHAASQGGELAIHHSDGSCSHRCSGQQKEASTKRTRGEVSSEEDDTQEVPDELNRPRLRKRLKSQQTSTVSAAV</sequence>
<feature type="domain" description="Integrase zinc-binding" evidence="2">
    <location>
        <begin position="233"/>
        <end position="269"/>
    </location>
</feature>
<proteinExistence type="predicted"/>
<evidence type="ECO:0000259" key="2">
    <source>
        <dbReference type="Pfam" id="PF17921"/>
    </source>
</evidence>
<feature type="region of interest" description="Disordered" evidence="1">
    <location>
        <begin position="315"/>
        <end position="435"/>
    </location>
</feature>
<feature type="compositionally biased region" description="Acidic residues" evidence="1">
    <location>
        <begin position="326"/>
        <end position="346"/>
    </location>
</feature>
<feature type="compositionally biased region" description="Polar residues" evidence="1">
    <location>
        <begin position="378"/>
        <end position="390"/>
    </location>
</feature>
<organism evidence="3">
    <name type="scientific">Cyprideis torosa</name>
    <dbReference type="NCBI Taxonomy" id="163714"/>
    <lineage>
        <taxon>Eukaryota</taxon>
        <taxon>Metazoa</taxon>
        <taxon>Ecdysozoa</taxon>
        <taxon>Arthropoda</taxon>
        <taxon>Crustacea</taxon>
        <taxon>Oligostraca</taxon>
        <taxon>Ostracoda</taxon>
        <taxon>Podocopa</taxon>
        <taxon>Podocopida</taxon>
        <taxon>Cytherocopina</taxon>
        <taxon>Cytheroidea</taxon>
        <taxon>Cytherideidae</taxon>
        <taxon>Cyprideis</taxon>
    </lineage>
</organism>